<dbReference type="InterPro" id="IPR050964">
    <property type="entry name" value="Striated_Muscle_Regulatory"/>
</dbReference>
<feature type="region of interest" description="Disordered" evidence="2">
    <location>
        <begin position="609"/>
        <end position="642"/>
    </location>
</feature>
<feature type="region of interest" description="Disordered" evidence="2">
    <location>
        <begin position="122"/>
        <end position="141"/>
    </location>
</feature>
<gene>
    <name evidence="4" type="ORF">IFO71_10140</name>
</gene>
<dbReference type="SMART" id="SM00060">
    <property type="entry name" value="FN3"/>
    <property type="match status" value="4"/>
</dbReference>
<dbReference type="PANTHER" id="PTHR13817:SF73">
    <property type="entry name" value="FIBRONECTIN TYPE-III DOMAIN-CONTAINING PROTEIN"/>
    <property type="match status" value="1"/>
</dbReference>
<dbReference type="PANTHER" id="PTHR13817">
    <property type="entry name" value="TITIN"/>
    <property type="match status" value="1"/>
</dbReference>
<evidence type="ECO:0000256" key="2">
    <source>
        <dbReference type="SAM" id="MobiDB-lite"/>
    </source>
</evidence>
<feature type="domain" description="Fibronectin type-III" evidence="3">
    <location>
        <begin position="789"/>
        <end position="881"/>
    </location>
</feature>
<accession>A0AAW3ZJ44</accession>
<feature type="region of interest" description="Disordered" evidence="2">
    <location>
        <begin position="1245"/>
        <end position="1268"/>
    </location>
</feature>
<proteinExistence type="predicted"/>
<dbReference type="PROSITE" id="PS50853">
    <property type="entry name" value="FN3"/>
    <property type="match status" value="4"/>
</dbReference>
<dbReference type="Gene3D" id="2.60.40.10">
    <property type="entry name" value="Immunoglobulins"/>
    <property type="match status" value="4"/>
</dbReference>
<evidence type="ECO:0000259" key="3">
    <source>
        <dbReference type="PROSITE" id="PS50853"/>
    </source>
</evidence>
<feature type="domain" description="Fibronectin type-III" evidence="3">
    <location>
        <begin position="592"/>
        <end position="683"/>
    </location>
</feature>
<feature type="region of interest" description="Disordered" evidence="2">
    <location>
        <begin position="1069"/>
        <end position="1089"/>
    </location>
</feature>
<keyword evidence="5" id="KW-1185">Reference proteome</keyword>
<feature type="domain" description="Fibronectin type-III" evidence="3">
    <location>
        <begin position="395"/>
        <end position="486"/>
    </location>
</feature>
<dbReference type="CDD" id="cd00063">
    <property type="entry name" value="FN3"/>
    <property type="match status" value="4"/>
</dbReference>
<dbReference type="InterPro" id="IPR021655">
    <property type="entry name" value="Put_metal-bd"/>
</dbReference>
<dbReference type="Pfam" id="PF11617">
    <property type="entry name" value="Cu-binding_MopE"/>
    <property type="match status" value="3"/>
</dbReference>
<feature type="region of interest" description="Disordered" evidence="2">
    <location>
        <begin position="84"/>
        <end position="105"/>
    </location>
</feature>
<dbReference type="InterPro" id="IPR036116">
    <property type="entry name" value="FN3_sf"/>
</dbReference>
<evidence type="ECO:0000313" key="5">
    <source>
        <dbReference type="Proteomes" id="UP000613768"/>
    </source>
</evidence>
<protein>
    <submittedName>
        <fullName evidence="4">Fibronectin type III domain-containing protein</fullName>
    </submittedName>
</protein>
<feature type="compositionally biased region" description="Polar residues" evidence="2">
    <location>
        <begin position="1078"/>
        <end position="1089"/>
    </location>
</feature>
<feature type="domain" description="Fibronectin type-III" evidence="3">
    <location>
        <begin position="882"/>
        <end position="971"/>
    </location>
</feature>
<dbReference type="InterPro" id="IPR013783">
    <property type="entry name" value="Ig-like_fold"/>
</dbReference>
<keyword evidence="1" id="KW-0677">Repeat</keyword>
<feature type="compositionally biased region" description="Gly residues" evidence="2">
    <location>
        <begin position="84"/>
        <end position="102"/>
    </location>
</feature>
<sequence length="1501" mass="143619">MNMSVEWAEARAQFRRGQPRARVTTGRGRPLRRVLVAALLLTLAPVHQALSNCGNGCTFSFVGAAQTHTVPANVSTITVSATGAGGGAGSSTNGTGGAGGSGEFVEDTFSVSAGDELQILIGQGGNKGNARSGGGGGGASGVTNSTTATLLIVAGGGGGGGGGSGGSAGGSGGDAHFGSNGANGAGGAAGGFTASGATGGAGATGAGSGSFGPIGAGGNGGGSGGGSGGGASGGGVVGGSGCSSGDTGGGGGGGGYAGGGGGACAGNGNGGGGAGSNFGGNPALGYSAGNGGTSSPDLAGAHGSVTLTYRFDQTIQFGTAPSITVGGTGSVSASGGGSGNAVVFTSQTLGVCTISDDVVTGVSVGSCTIAANQAGATQYNAAAEETQTFSISAVVPGAPTDVAAVAGDGAASVSFTVPNDDGGSAITGYTATSSPEGRTSSGCTSSPCTVTGLTNGTAYTFTVTATNSVGAGPASAASNSVTPHPPETCNGIDDDLDGTIDNNLTDAPSNSGAWAEPGNCCSHSTTNWCPPPGGTCSGLGVLLGTAPATCRAGTLTCSGGAWVVQGAVPPTPEICDSLDNDCDGEVDENACPPAAPTDALATAGDGQATISFTAPDNDGGSPITGYTATSSPEGRTSSGCTSSPCTVTGLTNGTAYTFTVTATNSVGTGPASAPSNSVTPHPPETCNGIDDDLDGTIDNNLTDAPSNSGGWSNPGNCCSHSTTNWCPPAGGTCSGLGNLVGTAPAVCRVGTLTCSGGAWVVQGAVSPTPEICDSLDNDCDGEVDEQACVAGAPTNVVAVPGVESARITFDAPTDSGSDPILFYQAESEPIAGIGTCNGPGACEIEVSGLTNGQSYTFTVRASSLAGFSAASLPSNAVVPGNIPDAPADVIATAGDASASIAFSLPSNGGSPITGYTATSSPEGLTSSGCTGSPCTVTGLTNGTAYTFTVTATNGVGTSAPSAVSNSVTPVASQAISFGSAPTVLVEGTGALSATGGGSGNPVVFSSQTTGVCTVSGTNGSTVTGVTVGSCTIAANQAGSAAYAAAPEVTQSFAIGQGSQTISFAALSDRPDNDPPFSVSASGGNSSQPVTFASQTTGVCTTSGTNGSTVTLTIGNLGTCTIRASQAGDVNYTAAADVDRSFTVSDSNQPPTIAMNSTLTVLEDGSGSLAITVGDDRTAPGSLVLSASSDNQALITDAALAAGLGGSGANRTLSLNLVPNGNGEAVITLEVDDGDGATHQAQSTLTVTPVNDPPTASFAGDQALPAGSSGAQSVGGFVSGLSAGPANEGSQTASVEVEVVRDLSGVLQTISVDAGGTLHYTLSGTSGAARIRVTPVDNGGTANGGADRGTPVIRRISVGRGADLGLVIRRNQPAPRLLAEAIAKGSTLADYSVEVHNYGPDAVDDLQLRVGAPVGLNAVLWSCAPSCVPPGGSGAAQTQFDLAVGNSAELNITGEIDPTQNFVEISAEVTAPVGTEVLLGDDDRQVLIEPARAEAVYKSGFE</sequence>
<dbReference type="SUPFAM" id="SSF49265">
    <property type="entry name" value="Fibronectin type III"/>
    <property type="match status" value="3"/>
</dbReference>
<dbReference type="RefSeq" id="WP_192029517.1">
    <property type="nucleotide sequence ID" value="NZ_JACYTR010000017.1"/>
</dbReference>
<comment type="caution">
    <text evidence="4">The sequence shown here is derived from an EMBL/GenBank/DDBJ whole genome shotgun (WGS) entry which is preliminary data.</text>
</comment>
<reference evidence="4 5" key="1">
    <citation type="submission" date="2020-09" db="EMBL/GenBank/DDBJ databases">
        <title>Pseudoxanthomonas sp. CAU 1598 isolated from sand of Yaerae Beach.</title>
        <authorList>
            <person name="Kim W."/>
        </authorList>
    </citation>
    <scope>NUCLEOTIDE SEQUENCE [LARGE SCALE GENOMIC DNA]</scope>
    <source>
        <strain evidence="4 5">CAU 1598</strain>
    </source>
</reference>
<evidence type="ECO:0000313" key="4">
    <source>
        <dbReference type="EMBL" id="MBD8526095.1"/>
    </source>
</evidence>
<dbReference type="InterPro" id="IPR003961">
    <property type="entry name" value="FN3_dom"/>
</dbReference>
<evidence type="ECO:0000256" key="1">
    <source>
        <dbReference type="ARBA" id="ARBA00022737"/>
    </source>
</evidence>
<feature type="compositionally biased region" description="Gly residues" evidence="2">
    <location>
        <begin position="122"/>
        <end position="140"/>
    </location>
</feature>
<organism evidence="4 5">
    <name type="scientific">Pseudomarimonas arenosa</name>
    <dbReference type="NCBI Taxonomy" id="2774145"/>
    <lineage>
        <taxon>Bacteria</taxon>
        <taxon>Pseudomonadati</taxon>
        <taxon>Pseudomonadota</taxon>
        <taxon>Gammaproteobacteria</taxon>
        <taxon>Lysobacterales</taxon>
        <taxon>Lysobacteraceae</taxon>
        <taxon>Pseudomarimonas</taxon>
    </lineage>
</organism>
<feature type="compositionally biased region" description="Polar residues" evidence="2">
    <location>
        <begin position="624"/>
        <end position="642"/>
    </location>
</feature>
<dbReference type="EMBL" id="JACYTR010000017">
    <property type="protein sequence ID" value="MBD8526095.1"/>
    <property type="molecule type" value="Genomic_DNA"/>
</dbReference>
<dbReference type="Proteomes" id="UP000613768">
    <property type="component" value="Unassembled WGS sequence"/>
</dbReference>
<name>A0AAW3ZJ44_9GAMM</name>
<dbReference type="Pfam" id="PF00041">
    <property type="entry name" value="fn3"/>
    <property type="match status" value="4"/>
</dbReference>